<proteinExistence type="predicted"/>
<keyword evidence="3" id="KW-1185">Reference proteome</keyword>
<feature type="transmembrane region" description="Helical" evidence="1">
    <location>
        <begin position="49"/>
        <end position="67"/>
    </location>
</feature>
<protein>
    <submittedName>
        <fullName evidence="2">Uncharacterized protein</fullName>
    </submittedName>
</protein>
<sequence length="110" mass="12658">MAKNISSVIIVGLMLLSWSLGIYFLTIYFDTVLVIPTINDYLWTSPFKGILGLTSIITTITVLFFFFQYRFKLFKKQRGYLITHISHHVVWLLVVGSQLKVIAFNLGICH</sequence>
<evidence type="ECO:0000313" key="2">
    <source>
        <dbReference type="EMBL" id="MRH43891.1"/>
    </source>
</evidence>
<dbReference type="RefSeq" id="WP_153737515.1">
    <property type="nucleotide sequence ID" value="NZ_WJNG01000012.1"/>
</dbReference>
<evidence type="ECO:0000256" key="1">
    <source>
        <dbReference type="SAM" id="Phobius"/>
    </source>
</evidence>
<reference evidence="2" key="1">
    <citation type="submission" date="2019-11" db="EMBL/GenBank/DDBJ databases">
        <authorList>
            <person name="Li J."/>
        </authorList>
    </citation>
    <scope>NUCLEOTIDE SEQUENCE</scope>
    <source>
        <strain evidence="2">B6B</strain>
    </source>
</reference>
<keyword evidence="1" id="KW-0472">Membrane</keyword>
<comment type="caution">
    <text evidence="2">The sequence shown here is derived from an EMBL/GenBank/DDBJ whole genome shotgun (WGS) entry which is preliminary data.</text>
</comment>
<dbReference type="EMBL" id="WJNG01000012">
    <property type="protein sequence ID" value="MRH43891.1"/>
    <property type="molecule type" value="Genomic_DNA"/>
</dbReference>
<feature type="transmembrane region" description="Helical" evidence="1">
    <location>
        <begin position="7"/>
        <end position="29"/>
    </location>
</feature>
<keyword evidence="1" id="KW-1133">Transmembrane helix</keyword>
<gene>
    <name evidence="2" type="ORF">GH741_14705</name>
</gene>
<accession>A0A6A8DJG5</accession>
<dbReference type="Proteomes" id="UP000799092">
    <property type="component" value="Unassembled WGS sequence"/>
</dbReference>
<dbReference type="OrthoDB" id="2721341at2"/>
<name>A0A6A8DJG5_9BACI</name>
<organism evidence="2 3">
    <name type="scientific">Aquibacillus halophilus</name>
    <dbReference type="NCBI Taxonomy" id="930132"/>
    <lineage>
        <taxon>Bacteria</taxon>
        <taxon>Bacillati</taxon>
        <taxon>Bacillota</taxon>
        <taxon>Bacilli</taxon>
        <taxon>Bacillales</taxon>
        <taxon>Bacillaceae</taxon>
        <taxon>Aquibacillus</taxon>
    </lineage>
</organism>
<dbReference type="AlphaFoldDB" id="A0A6A8DJG5"/>
<keyword evidence="1" id="KW-0812">Transmembrane</keyword>
<evidence type="ECO:0000313" key="3">
    <source>
        <dbReference type="Proteomes" id="UP000799092"/>
    </source>
</evidence>